<dbReference type="AlphaFoldDB" id="A0A4S8Y9F5"/>
<dbReference type="InterPro" id="IPR011701">
    <property type="entry name" value="MFS"/>
</dbReference>
<dbReference type="FunFam" id="1.20.1250.20:FF:000082">
    <property type="entry name" value="MFS multidrug transporter, putative"/>
    <property type="match status" value="1"/>
</dbReference>
<dbReference type="InterPro" id="IPR036259">
    <property type="entry name" value="MFS_trans_sf"/>
</dbReference>
<dbReference type="EMBL" id="QZAL01000009">
    <property type="protein sequence ID" value="THW50542.1"/>
    <property type="molecule type" value="Genomic_DNA"/>
</dbReference>
<dbReference type="Proteomes" id="UP000310687">
    <property type="component" value="Unassembled WGS sequence"/>
</dbReference>
<feature type="transmembrane region" description="Helical" evidence="7">
    <location>
        <begin position="227"/>
        <end position="250"/>
    </location>
</feature>
<evidence type="ECO:0000256" key="3">
    <source>
        <dbReference type="ARBA" id="ARBA00022692"/>
    </source>
</evidence>
<gene>
    <name evidence="9" type="ORF">D6D12_00289</name>
    <name evidence="8" type="ORF">D6D22_01242</name>
</gene>
<evidence type="ECO:0000313" key="8">
    <source>
        <dbReference type="EMBL" id="THW50542.1"/>
    </source>
</evidence>
<sequence length="560" mass="61861">MPTTRASASLSSEKDKDSSRGSPFNQVSESGEKKEATKDHPSNEHGEIEVVDWEGRDDPANPFNWSTSRKWVMTLTTCFMYGCVLPVRLPAGSYSAANDQMSSLWNVQNNPFPNLTWATVSWNMGAALFPLLFVPLTENLASYIIFIIFLFPSAWAHNFATMVVTRFIGGGASSVSINLVGGSISDLYRTEKERSIPMSIFGWTSVVGIALGPFIGGAIQRNLNWRWIYWIQIIFNFSQAGCLPIFWFVLKETRGDVILAKRAKKFRKEGRNAYAKSELNKDNVFEMLKVSFKRPTKMLLTEYTVASFTFFHANYNLALTFEKWGLLFLFQSSITQTFSTNYGFSVFQTSLIQLSLSAGATIATAVNPLQDQLYLRSAGRNKETPGKPIPEARLYFSIPGSLIFTAGLFVYGWTSYTFVPWIAPAVGIAMVGFGIYSIYQAVVNYFTDAYSKYSASALSAASFGRNLFGAFLPLASPQLYSNLGYQWASTLLGLVALVLSLAPVFLLIKGKQIRAKSPFMSESAYDDEDAEERKHGSVAEPVGRAGGNPGPHGQAVPATV</sequence>
<feature type="region of interest" description="Disordered" evidence="6">
    <location>
        <begin position="1"/>
        <end position="48"/>
    </location>
</feature>
<name>A0A4S8Y9F5_AURPU</name>
<feature type="region of interest" description="Disordered" evidence="6">
    <location>
        <begin position="524"/>
        <end position="560"/>
    </location>
</feature>
<feature type="transmembrane region" description="Helical" evidence="7">
    <location>
        <begin position="196"/>
        <end position="215"/>
    </location>
</feature>
<evidence type="ECO:0000256" key="2">
    <source>
        <dbReference type="ARBA" id="ARBA00008335"/>
    </source>
</evidence>
<evidence type="ECO:0000313" key="11">
    <source>
        <dbReference type="Proteomes" id="UP000310687"/>
    </source>
</evidence>
<organism evidence="8 11">
    <name type="scientific">Aureobasidium pullulans</name>
    <name type="common">Black yeast</name>
    <name type="synonym">Pullularia pullulans</name>
    <dbReference type="NCBI Taxonomy" id="5580"/>
    <lineage>
        <taxon>Eukaryota</taxon>
        <taxon>Fungi</taxon>
        <taxon>Dikarya</taxon>
        <taxon>Ascomycota</taxon>
        <taxon>Pezizomycotina</taxon>
        <taxon>Dothideomycetes</taxon>
        <taxon>Dothideomycetidae</taxon>
        <taxon>Dothideales</taxon>
        <taxon>Saccotheciaceae</taxon>
        <taxon>Aureobasidium</taxon>
    </lineage>
</organism>
<feature type="transmembrane region" description="Helical" evidence="7">
    <location>
        <begin position="394"/>
        <end position="413"/>
    </location>
</feature>
<dbReference type="PANTHER" id="PTHR23502">
    <property type="entry name" value="MAJOR FACILITATOR SUPERFAMILY"/>
    <property type="match status" value="1"/>
</dbReference>
<feature type="transmembrane region" description="Helical" evidence="7">
    <location>
        <begin position="455"/>
        <end position="475"/>
    </location>
</feature>
<feature type="compositionally biased region" description="Polar residues" evidence="6">
    <location>
        <begin position="1"/>
        <end position="11"/>
    </location>
</feature>
<feature type="compositionally biased region" description="Basic and acidic residues" evidence="6">
    <location>
        <begin position="30"/>
        <end position="48"/>
    </location>
</feature>
<evidence type="ECO:0000256" key="4">
    <source>
        <dbReference type="ARBA" id="ARBA00022989"/>
    </source>
</evidence>
<dbReference type="SUPFAM" id="SSF103473">
    <property type="entry name" value="MFS general substrate transporter"/>
    <property type="match status" value="1"/>
</dbReference>
<evidence type="ECO:0000256" key="7">
    <source>
        <dbReference type="SAM" id="Phobius"/>
    </source>
</evidence>
<keyword evidence="3 7" id="KW-0812">Transmembrane</keyword>
<comment type="caution">
    <text evidence="8">The sequence shown here is derived from an EMBL/GenBank/DDBJ whole genome shotgun (WGS) entry which is preliminary data.</text>
</comment>
<accession>A0A4S8Y9F5</accession>
<dbReference type="GO" id="GO:0022857">
    <property type="term" value="F:transmembrane transporter activity"/>
    <property type="evidence" value="ECO:0007669"/>
    <property type="project" value="InterPro"/>
</dbReference>
<evidence type="ECO:0000256" key="1">
    <source>
        <dbReference type="ARBA" id="ARBA00004141"/>
    </source>
</evidence>
<reference evidence="10 11" key="1">
    <citation type="submission" date="2018-10" db="EMBL/GenBank/DDBJ databases">
        <title>Fifty Aureobasidium pullulans genomes reveal a recombining polyextremotolerant generalist.</title>
        <authorList>
            <person name="Gostincar C."/>
            <person name="Turk M."/>
            <person name="Zajc J."/>
            <person name="Gunde-Cimerman N."/>
        </authorList>
    </citation>
    <scope>NUCLEOTIDE SEQUENCE [LARGE SCALE GENOMIC DNA]</scope>
    <source>
        <strain evidence="9 10">EXF-10081</strain>
        <strain evidence="8 11">EXF-11013</strain>
    </source>
</reference>
<dbReference type="Pfam" id="PF07690">
    <property type="entry name" value="MFS_1"/>
    <property type="match status" value="1"/>
</dbReference>
<protein>
    <submittedName>
        <fullName evidence="8 9">Multidrug transporter</fullName>
    </submittedName>
</protein>
<comment type="subcellular location">
    <subcellularLocation>
        <location evidence="1">Membrane</location>
        <topology evidence="1">Multi-pass membrane protein</topology>
    </subcellularLocation>
</comment>
<evidence type="ECO:0000256" key="5">
    <source>
        <dbReference type="ARBA" id="ARBA00023136"/>
    </source>
</evidence>
<keyword evidence="5 7" id="KW-0472">Membrane</keyword>
<feature type="compositionally biased region" description="Polar residues" evidence="6">
    <location>
        <begin position="20"/>
        <end position="29"/>
    </location>
</feature>
<keyword evidence="4 7" id="KW-1133">Transmembrane helix</keyword>
<comment type="similarity">
    <text evidence="2">Belongs to the major facilitator superfamily.</text>
</comment>
<dbReference type="Gene3D" id="1.20.1250.20">
    <property type="entry name" value="MFS general substrate transporter like domains"/>
    <property type="match status" value="1"/>
</dbReference>
<proteinExistence type="inferred from homology"/>
<dbReference type="EMBL" id="QZAT01000002">
    <property type="protein sequence ID" value="THX35311.1"/>
    <property type="molecule type" value="Genomic_DNA"/>
</dbReference>
<evidence type="ECO:0000313" key="10">
    <source>
        <dbReference type="Proteomes" id="UP000310374"/>
    </source>
</evidence>
<dbReference type="PANTHER" id="PTHR23502:SF61">
    <property type="entry name" value="MULTIDRUG TRANSPORTER, PUTATIVE (AFU_ORTHOLOGUE AFUA_3G02780)-RELATED"/>
    <property type="match status" value="1"/>
</dbReference>
<evidence type="ECO:0000256" key="6">
    <source>
        <dbReference type="SAM" id="MobiDB-lite"/>
    </source>
</evidence>
<evidence type="ECO:0000313" key="9">
    <source>
        <dbReference type="EMBL" id="THX35311.1"/>
    </source>
</evidence>
<dbReference type="Proteomes" id="UP000310374">
    <property type="component" value="Unassembled WGS sequence"/>
</dbReference>
<feature type="transmembrane region" description="Helical" evidence="7">
    <location>
        <begin position="487"/>
        <end position="508"/>
    </location>
</feature>
<feature type="transmembrane region" description="Helical" evidence="7">
    <location>
        <begin position="419"/>
        <end position="443"/>
    </location>
</feature>
<dbReference type="GO" id="GO:0005886">
    <property type="term" value="C:plasma membrane"/>
    <property type="evidence" value="ECO:0007669"/>
    <property type="project" value="TreeGrafter"/>
</dbReference>
<feature type="transmembrane region" description="Helical" evidence="7">
    <location>
        <begin position="163"/>
        <end position="184"/>
    </location>
</feature>